<accession>A0AA43RH49</accession>
<name>A0AA43RH49_9ACTN</name>
<dbReference type="SUPFAM" id="SSF52096">
    <property type="entry name" value="ClpP/crotonase"/>
    <property type="match status" value="1"/>
</dbReference>
<dbReference type="PRINTS" id="PR00127">
    <property type="entry name" value="CLPPROTEASEP"/>
</dbReference>
<dbReference type="PANTHER" id="PTHR10381">
    <property type="entry name" value="ATP-DEPENDENT CLP PROTEASE PROTEOLYTIC SUBUNIT"/>
    <property type="match status" value="1"/>
</dbReference>
<dbReference type="GO" id="GO:0004252">
    <property type="term" value="F:serine-type endopeptidase activity"/>
    <property type="evidence" value="ECO:0007669"/>
    <property type="project" value="InterPro"/>
</dbReference>
<dbReference type="PANTHER" id="PTHR10381:SF11">
    <property type="entry name" value="ATP-DEPENDENT CLP PROTEASE PROTEOLYTIC SUBUNIT, MITOCHONDRIAL"/>
    <property type="match status" value="1"/>
</dbReference>
<keyword evidence="3" id="KW-0378">Hydrolase</keyword>
<organism evidence="3 4">
    <name type="scientific">Phoenicibacter congonensis</name>
    <dbReference type="NCBI Taxonomy" id="1944646"/>
    <lineage>
        <taxon>Bacteria</taxon>
        <taxon>Bacillati</taxon>
        <taxon>Actinomycetota</taxon>
        <taxon>Coriobacteriia</taxon>
        <taxon>Eggerthellales</taxon>
        <taxon>Eggerthellaceae</taxon>
        <taxon>Phoenicibacter</taxon>
    </lineage>
</organism>
<dbReference type="EMBL" id="JAUMVS010000042">
    <property type="protein sequence ID" value="MDO4841728.1"/>
    <property type="molecule type" value="Genomic_DNA"/>
</dbReference>
<evidence type="ECO:0000313" key="4">
    <source>
        <dbReference type="Proteomes" id="UP001168575"/>
    </source>
</evidence>
<comment type="caution">
    <text evidence="3">The sequence shown here is derived from an EMBL/GenBank/DDBJ whole genome shotgun (WGS) entry which is preliminary data.</text>
</comment>
<gene>
    <name evidence="3" type="ORF">Q3982_03515</name>
</gene>
<keyword evidence="3" id="KW-0645">Protease</keyword>
<comment type="similarity">
    <text evidence="1 2">Belongs to the peptidase S14 family.</text>
</comment>
<dbReference type="Gene3D" id="3.90.226.10">
    <property type="entry name" value="2-enoyl-CoA Hydratase, Chain A, domain 1"/>
    <property type="match status" value="1"/>
</dbReference>
<keyword evidence="4" id="KW-1185">Reference proteome</keyword>
<evidence type="ECO:0000256" key="1">
    <source>
        <dbReference type="ARBA" id="ARBA00007039"/>
    </source>
</evidence>
<dbReference type="Proteomes" id="UP001168575">
    <property type="component" value="Unassembled WGS sequence"/>
</dbReference>
<evidence type="ECO:0000256" key="2">
    <source>
        <dbReference type="RuleBase" id="RU003567"/>
    </source>
</evidence>
<sequence>MSTKTKGYYDIEIDFEKALMDGGVVEEIFYLNDLKQRKIYLNSDIDQLTVADVARHILQFNKEDKGKAIEDRTPILLYIVSNGGEVDAGFELIDVIQSSKTPVYTVNLGYQYSMGFLIGLAGHKRFATVNAKYLMHDGSNFVYNSGAKAQDQMEFNRKVEERVKQYILSRSKVTSTEYDSKLRVEWYLFADEAKEKGFVDYIIGEDCDIDSVI</sequence>
<dbReference type="Pfam" id="PF00574">
    <property type="entry name" value="CLP_protease"/>
    <property type="match status" value="1"/>
</dbReference>
<dbReference type="GO" id="GO:0009368">
    <property type="term" value="C:endopeptidase Clp complex"/>
    <property type="evidence" value="ECO:0007669"/>
    <property type="project" value="TreeGrafter"/>
</dbReference>
<proteinExistence type="inferred from homology"/>
<dbReference type="InterPro" id="IPR029045">
    <property type="entry name" value="ClpP/crotonase-like_dom_sf"/>
</dbReference>
<dbReference type="GO" id="GO:0006515">
    <property type="term" value="P:protein quality control for misfolded or incompletely synthesized proteins"/>
    <property type="evidence" value="ECO:0007669"/>
    <property type="project" value="TreeGrafter"/>
</dbReference>
<dbReference type="AlphaFoldDB" id="A0AA43RH49"/>
<reference evidence="3" key="1">
    <citation type="submission" date="2023-07" db="EMBL/GenBank/DDBJ databases">
        <title>Between Cages and Wild: Unraveling the Impact of Captivity on Animal Microbiomes and Antimicrobial Resistance.</title>
        <authorList>
            <person name="Schmartz G.P."/>
            <person name="Rehner J."/>
            <person name="Schuff M.J."/>
            <person name="Becker S.L."/>
            <person name="Kravczyk M."/>
            <person name="Gurevich A."/>
            <person name="Francke R."/>
            <person name="Mueller R."/>
            <person name="Keller V."/>
            <person name="Keller A."/>
        </authorList>
    </citation>
    <scope>NUCLEOTIDE SEQUENCE</scope>
    <source>
        <strain evidence="3">S12M_St_49</strain>
    </source>
</reference>
<dbReference type="GO" id="GO:0004176">
    <property type="term" value="F:ATP-dependent peptidase activity"/>
    <property type="evidence" value="ECO:0007669"/>
    <property type="project" value="InterPro"/>
</dbReference>
<dbReference type="InterPro" id="IPR023562">
    <property type="entry name" value="ClpP/TepA"/>
</dbReference>
<evidence type="ECO:0000313" key="3">
    <source>
        <dbReference type="EMBL" id="MDO4841728.1"/>
    </source>
</evidence>
<dbReference type="InterPro" id="IPR001907">
    <property type="entry name" value="ClpP"/>
</dbReference>
<dbReference type="GO" id="GO:0051117">
    <property type="term" value="F:ATPase binding"/>
    <property type="evidence" value="ECO:0007669"/>
    <property type="project" value="TreeGrafter"/>
</dbReference>
<protein>
    <recommendedName>
        <fullName evidence="2">ATP-dependent Clp protease proteolytic subunit</fullName>
    </recommendedName>
</protein>